<feature type="region of interest" description="Disordered" evidence="5">
    <location>
        <begin position="125"/>
        <end position="191"/>
    </location>
</feature>
<evidence type="ECO:0000313" key="9">
    <source>
        <dbReference type="EMBL" id="KAL0960553.1"/>
    </source>
</evidence>
<dbReference type="EMBL" id="JASNQZ010000001">
    <property type="protein sequence ID" value="KAL0960553.1"/>
    <property type="molecule type" value="Genomic_DNA"/>
</dbReference>
<evidence type="ECO:0000256" key="1">
    <source>
        <dbReference type="ARBA" id="ARBA00004123"/>
    </source>
</evidence>
<comment type="similarity">
    <text evidence="2">Belongs to the RPAP1 family.</text>
</comment>
<feature type="compositionally biased region" description="Polar residues" evidence="5">
    <location>
        <begin position="19"/>
        <end position="30"/>
    </location>
</feature>
<accession>A0ABR3JZK3</accession>
<feature type="region of interest" description="Disordered" evidence="5">
    <location>
        <begin position="1"/>
        <end position="84"/>
    </location>
</feature>
<proteinExistence type="inferred from homology"/>
<evidence type="ECO:0000259" key="6">
    <source>
        <dbReference type="Pfam" id="PF08620"/>
    </source>
</evidence>
<dbReference type="Proteomes" id="UP001556367">
    <property type="component" value="Unassembled WGS sequence"/>
</dbReference>
<comment type="subcellular location">
    <subcellularLocation>
        <location evidence="1">Nucleus</location>
    </subcellularLocation>
</comment>
<evidence type="ECO:0000313" key="10">
    <source>
        <dbReference type="Proteomes" id="UP001556367"/>
    </source>
</evidence>
<dbReference type="Pfam" id="PF25766">
    <property type="entry name" value="TPR_RPAP1"/>
    <property type="match status" value="1"/>
</dbReference>
<dbReference type="InterPro" id="IPR013930">
    <property type="entry name" value="RPAP1_N"/>
</dbReference>
<evidence type="ECO:0000256" key="3">
    <source>
        <dbReference type="ARBA" id="ARBA00023163"/>
    </source>
</evidence>
<dbReference type="PANTHER" id="PTHR21483:SF18">
    <property type="entry name" value="RNA POLYMERASE II-ASSOCIATED PROTEIN 1"/>
    <property type="match status" value="1"/>
</dbReference>
<gene>
    <name evidence="9" type="ORF">HGRIS_005591</name>
</gene>
<organism evidence="9 10">
    <name type="scientific">Hohenbuehelia grisea</name>
    <dbReference type="NCBI Taxonomy" id="104357"/>
    <lineage>
        <taxon>Eukaryota</taxon>
        <taxon>Fungi</taxon>
        <taxon>Dikarya</taxon>
        <taxon>Basidiomycota</taxon>
        <taxon>Agaricomycotina</taxon>
        <taxon>Agaricomycetes</taxon>
        <taxon>Agaricomycetidae</taxon>
        <taxon>Agaricales</taxon>
        <taxon>Pleurotineae</taxon>
        <taxon>Pleurotaceae</taxon>
        <taxon>Hohenbuehelia</taxon>
    </lineage>
</organism>
<keyword evidence="4" id="KW-0539">Nucleus</keyword>
<evidence type="ECO:0008006" key="11">
    <source>
        <dbReference type="Google" id="ProtNLM"/>
    </source>
</evidence>
<keyword evidence="10" id="KW-1185">Reference proteome</keyword>
<sequence length="1309" mass="142434">MSEGHSGLVGSVVERKPSSKPTAPSFTPSATGFPAVQHRSKSLFARTRADPRANVTATQSRPREVPKVVPAPPVASNSEDWRDQISRENEARVASMTEDERQEEIKDILGRFGDGVGDVLRKAREARERGTGQLKATPAVHSAANKSEDSLPEVPLTASVSERRVSLKRVGSPPPALSTGHTRPNSRAENRKLRFAELSPQDVYVYESAPPSPKKAPLLLAPPDPSESGSSGAISLGTFKGTLDMSKGSLSLGELSPAGAADNEPSDDVEEGTPEYIRRRFFPHIPPGDPSLAWIEGSAPSSSSSTLRFDLSGTPIPQTRSATLPTHLGLHHHAEGSRAGYTLDDVFLLTRSSVPAQRTVMMGVLSGITRWLRRTGSDTSSANDDDGAGEIVGKEEELRKRILAAGVEAMNERGSLGARAIEVVWECVVGWDAESTVENELAERVELEDTAAKDSISSLPLEFLLPQLADIFALGALPKESSAQLLEIVLRLARHSNSIATSIAETSSLIASIAQRFLLTGTSASTLDQDTKSPDPRALELLITVASASRQNAVAIAGPADALLRFITTLPSSSPHDPTLAETLLSGTLRLYTILASYGMYASIATTAVEHFAAVGKYVASEECRSKVLIKRYLELIEAWTVCATDPHQTTPEHELLWSQVVGWAWDEDILRIRGKINESNAFSIEKEEDWSLWAAVWAAEASWLEGARINGVRGGEQERASAVNTIGDGFRHGQEGKLVERLVQTAFDRLNTCTSLGKEVEVLSGCASTLASAIRLWVVCLSPSSIVVEEPPYLLPFGQLSQLCAKLVTHPLWSWILDADAIRGRRFVHLESRNIATFLSMFSKMSRRLGASAELWMAQAFAIVTRLMPGNELDAGGMIEEAATLVTRDFIGAHGVDTPEEVWAKGGLAVLQPFLAHLLRPNADVLVAPVSPSPRSLKLVTTLRLPSPADMLRVRQKPFGGLPLSRDWPFSPLDHLLKSGSSPVWARMPPSWDASEVDVTRASLILALVTRQLLAGLGISSLALSREEVVFGCMKVFMLEHGQAHGGEGGSQVQEEVFRDVTVCRLMTDLLTPYTLAASPPHTHAIATNNDTETLETVAARFLGPSTPFYQYYTDLVALYDAVSFAHPVFARVLLAPTAMHYAPDFRRLLWCDYEHVLRTIRTPARDVPGASAAEYLWPVERDSQVLAAYVRALLAGKVEPGTFLRTVALHHVACSVWPDLGLVLGGEEKEEETEVGAARRETSVRMLKMLVFQGSLDLAREVAVYDCDKGDEPREQLREEKKAKRKAWLEGLEEQVFVERLGGLFEP</sequence>
<feature type="domain" description="RPAP1 C-terminal" evidence="6">
    <location>
        <begin position="307"/>
        <end position="370"/>
    </location>
</feature>
<feature type="region of interest" description="Disordered" evidence="5">
    <location>
        <begin position="206"/>
        <end position="235"/>
    </location>
</feature>
<protein>
    <recommendedName>
        <fullName evidence="11">RNA polymerase II-associated protein 1 C-terminal domain-containing protein</fullName>
    </recommendedName>
</protein>
<reference evidence="10" key="1">
    <citation type="submission" date="2024-06" db="EMBL/GenBank/DDBJ databases">
        <title>Multi-omics analyses provide insights into the biosynthesis of the anticancer antibiotic pleurotin in Hohenbuehelia grisea.</title>
        <authorList>
            <person name="Weaver J.A."/>
            <person name="Alberti F."/>
        </authorList>
    </citation>
    <scope>NUCLEOTIDE SEQUENCE [LARGE SCALE GENOMIC DNA]</scope>
    <source>
        <strain evidence="10">T-177</strain>
    </source>
</reference>
<feature type="domain" description="RPAP1 N-terminal" evidence="7">
    <location>
        <begin position="84"/>
        <end position="128"/>
    </location>
</feature>
<evidence type="ECO:0000256" key="2">
    <source>
        <dbReference type="ARBA" id="ARBA00009953"/>
    </source>
</evidence>
<dbReference type="InterPro" id="IPR057989">
    <property type="entry name" value="TPR_RPAP1/MINIYO-like"/>
</dbReference>
<dbReference type="Pfam" id="PF08621">
    <property type="entry name" value="RPAP1_N"/>
    <property type="match status" value="1"/>
</dbReference>
<evidence type="ECO:0000259" key="7">
    <source>
        <dbReference type="Pfam" id="PF08621"/>
    </source>
</evidence>
<feature type="domain" description="RPAP1/MINIYO-like TPR repeats" evidence="8">
    <location>
        <begin position="1108"/>
        <end position="1215"/>
    </location>
</feature>
<keyword evidence="3" id="KW-0804">Transcription</keyword>
<feature type="compositionally biased region" description="Pro residues" evidence="5">
    <location>
        <begin position="210"/>
        <end position="225"/>
    </location>
</feature>
<comment type="caution">
    <text evidence="9">The sequence shown here is derived from an EMBL/GenBank/DDBJ whole genome shotgun (WGS) entry which is preliminary data.</text>
</comment>
<dbReference type="InterPro" id="IPR013929">
    <property type="entry name" value="RPAP1_C"/>
</dbReference>
<dbReference type="Pfam" id="PF08620">
    <property type="entry name" value="RPAP1_C"/>
    <property type="match status" value="1"/>
</dbReference>
<evidence type="ECO:0000256" key="5">
    <source>
        <dbReference type="SAM" id="MobiDB-lite"/>
    </source>
</evidence>
<evidence type="ECO:0000259" key="8">
    <source>
        <dbReference type="Pfam" id="PF25766"/>
    </source>
</evidence>
<feature type="region of interest" description="Disordered" evidence="5">
    <location>
        <begin position="250"/>
        <end position="271"/>
    </location>
</feature>
<dbReference type="PANTHER" id="PTHR21483">
    <property type="entry name" value="RNA POLYMERASE II-ASSOCIATED PROTEIN 1"/>
    <property type="match status" value="1"/>
</dbReference>
<name>A0ABR3JZK3_9AGAR</name>
<dbReference type="InterPro" id="IPR039913">
    <property type="entry name" value="RPAP1/Rba50"/>
</dbReference>
<evidence type="ECO:0000256" key="4">
    <source>
        <dbReference type="ARBA" id="ARBA00023242"/>
    </source>
</evidence>